<keyword evidence="2" id="KW-1185">Reference proteome</keyword>
<accession>A0A9R1UE66</accession>
<protein>
    <recommendedName>
        <fullName evidence="3">Reverse transcriptase zinc-binding domain-containing protein</fullName>
    </recommendedName>
</protein>
<proteinExistence type="predicted"/>
<dbReference type="AlphaFoldDB" id="A0A9R1UE66"/>
<dbReference type="Proteomes" id="UP000235145">
    <property type="component" value="Unassembled WGS sequence"/>
</dbReference>
<comment type="caution">
    <text evidence="1">The sequence shown here is derived from an EMBL/GenBank/DDBJ whole genome shotgun (WGS) entry which is preliminary data.</text>
</comment>
<dbReference type="PANTHER" id="PTHR33116:SF79">
    <property type="entry name" value="REVERSE TRANSCRIPTASE DOMAIN, ZINC FINGER, CCHC-TYPE-RELATED"/>
    <property type="match status" value="1"/>
</dbReference>
<organism evidence="1 2">
    <name type="scientific">Lactuca sativa</name>
    <name type="common">Garden lettuce</name>
    <dbReference type="NCBI Taxonomy" id="4236"/>
    <lineage>
        <taxon>Eukaryota</taxon>
        <taxon>Viridiplantae</taxon>
        <taxon>Streptophyta</taxon>
        <taxon>Embryophyta</taxon>
        <taxon>Tracheophyta</taxon>
        <taxon>Spermatophyta</taxon>
        <taxon>Magnoliopsida</taxon>
        <taxon>eudicotyledons</taxon>
        <taxon>Gunneridae</taxon>
        <taxon>Pentapetalae</taxon>
        <taxon>asterids</taxon>
        <taxon>campanulids</taxon>
        <taxon>Asterales</taxon>
        <taxon>Asteraceae</taxon>
        <taxon>Cichorioideae</taxon>
        <taxon>Cichorieae</taxon>
        <taxon>Lactucinae</taxon>
        <taxon>Lactuca</taxon>
    </lineage>
</organism>
<evidence type="ECO:0000313" key="1">
    <source>
        <dbReference type="EMBL" id="KAJ0185476.1"/>
    </source>
</evidence>
<gene>
    <name evidence="1" type="ORF">LSAT_V11C900497710</name>
</gene>
<evidence type="ECO:0000313" key="2">
    <source>
        <dbReference type="Proteomes" id="UP000235145"/>
    </source>
</evidence>
<evidence type="ECO:0008006" key="3">
    <source>
        <dbReference type="Google" id="ProtNLM"/>
    </source>
</evidence>
<sequence>MRSTCDQGIQEVTNWARPLGCELSSLPFTYLFIPIGANMKLKKNWFHAILSNWKSKALSFGDKLTIVQSFLGNLLNYYLSIFVAPKEVIELLEMAIHCISWDKMIAPKDSGGLWVGTIKSLNISLLMKWLWCLRSEPYFLWAKVITTLHNLQSKSDDCYSKKSLPGVRKNIAGISKDLKSKDYPIKGELFHLMSKTKQNSIKSGIFKERGTFEIIELLDAKECINHVLVNCSFAKEVFDMIFGWCKVQIKEFQSLLDVLEYVANWGSCSKWRKLLLGICYSSM</sequence>
<dbReference type="EMBL" id="NBSK02000009">
    <property type="protein sequence ID" value="KAJ0185476.1"/>
    <property type="molecule type" value="Genomic_DNA"/>
</dbReference>
<reference evidence="1 2" key="1">
    <citation type="journal article" date="2017" name="Nat. Commun.">
        <title>Genome assembly with in vitro proximity ligation data and whole-genome triplication in lettuce.</title>
        <authorList>
            <person name="Reyes-Chin-Wo S."/>
            <person name="Wang Z."/>
            <person name="Yang X."/>
            <person name="Kozik A."/>
            <person name="Arikit S."/>
            <person name="Song C."/>
            <person name="Xia L."/>
            <person name="Froenicke L."/>
            <person name="Lavelle D.O."/>
            <person name="Truco M.J."/>
            <person name="Xia R."/>
            <person name="Zhu S."/>
            <person name="Xu C."/>
            <person name="Xu H."/>
            <person name="Xu X."/>
            <person name="Cox K."/>
            <person name="Korf I."/>
            <person name="Meyers B.C."/>
            <person name="Michelmore R.W."/>
        </authorList>
    </citation>
    <scope>NUCLEOTIDE SEQUENCE [LARGE SCALE GENOMIC DNA]</scope>
    <source>
        <strain evidence="2">cv. Salinas</strain>
        <tissue evidence="1">Seedlings</tissue>
    </source>
</reference>
<dbReference type="PANTHER" id="PTHR33116">
    <property type="entry name" value="REVERSE TRANSCRIPTASE ZINC-BINDING DOMAIN-CONTAINING PROTEIN-RELATED-RELATED"/>
    <property type="match status" value="1"/>
</dbReference>
<name>A0A9R1UE66_LACSA</name>